<evidence type="ECO:0000259" key="6">
    <source>
        <dbReference type="PROSITE" id="PS50850"/>
    </source>
</evidence>
<keyword evidence="3 5" id="KW-1133">Transmembrane helix</keyword>
<evidence type="ECO:0000256" key="4">
    <source>
        <dbReference type="ARBA" id="ARBA00023136"/>
    </source>
</evidence>
<dbReference type="Gene3D" id="1.20.1250.20">
    <property type="entry name" value="MFS general substrate transporter like domains"/>
    <property type="match status" value="1"/>
</dbReference>
<evidence type="ECO:0000313" key="8">
    <source>
        <dbReference type="Proteomes" id="UP000002762"/>
    </source>
</evidence>
<feature type="domain" description="Major facilitator superfamily (MFS) profile" evidence="6">
    <location>
        <begin position="55"/>
        <end position="501"/>
    </location>
</feature>
<evidence type="ECO:0000256" key="1">
    <source>
        <dbReference type="ARBA" id="ARBA00004141"/>
    </source>
</evidence>
<feature type="transmembrane region" description="Helical" evidence="5">
    <location>
        <begin position="231"/>
        <end position="252"/>
    </location>
</feature>
<feature type="transmembrane region" description="Helical" evidence="5">
    <location>
        <begin position="473"/>
        <end position="496"/>
    </location>
</feature>
<dbReference type="RefSeq" id="XP_008597970.1">
    <property type="nucleotide sequence ID" value="XM_008599748.1"/>
</dbReference>
<feature type="transmembrane region" description="Helical" evidence="5">
    <location>
        <begin position="383"/>
        <end position="402"/>
    </location>
</feature>
<feature type="transmembrane region" description="Helical" evidence="5">
    <location>
        <begin position="408"/>
        <end position="429"/>
    </location>
</feature>
<dbReference type="PANTHER" id="PTHR23507">
    <property type="entry name" value="ZGC:174356"/>
    <property type="match status" value="1"/>
</dbReference>
<dbReference type="GO" id="GO:0016020">
    <property type="term" value="C:membrane"/>
    <property type="evidence" value="ECO:0007669"/>
    <property type="project" value="UniProtKB-SubCell"/>
</dbReference>
<dbReference type="Pfam" id="PF07690">
    <property type="entry name" value="MFS_1"/>
    <property type="match status" value="1"/>
</dbReference>
<dbReference type="InterPro" id="IPR036259">
    <property type="entry name" value="MFS_trans_sf"/>
</dbReference>
<accession>J5JLB4</accession>
<protein>
    <submittedName>
        <fullName evidence="7">MFS transporter</fullName>
    </submittedName>
</protein>
<evidence type="ECO:0000256" key="5">
    <source>
        <dbReference type="SAM" id="Phobius"/>
    </source>
</evidence>
<evidence type="ECO:0000313" key="7">
    <source>
        <dbReference type="EMBL" id="EJP66158.1"/>
    </source>
</evidence>
<feature type="transmembrane region" description="Helical" evidence="5">
    <location>
        <begin position="441"/>
        <end position="461"/>
    </location>
</feature>
<gene>
    <name evidence="7" type="ORF">BBA_04651</name>
</gene>
<feature type="transmembrane region" description="Helical" evidence="5">
    <location>
        <begin position="351"/>
        <end position="371"/>
    </location>
</feature>
<comment type="subcellular location">
    <subcellularLocation>
        <location evidence="1">Membrane</location>
        <topology evidence="1">Multi-pass membrane protein</topology>
    </subcellularLocation>
</comment>
<sequence length="506" mass="54178">MPKPSVAIGAPVDERTALLPEGNTPASGPNLAQDEQWQKHTLGRRSFILITSLTIFLAVELGGSLATIPLLQIQEGIVCRQHHANVTEPAIDPRCKDSVVQADFAMLQGWESTFGLIPGLLLSVPYGIASDKHGRRVVLFLSLLGIALLQSAVTVISYFPAVFPIRLIWASAFLTVIGGGPFVMNAVICTICSDVSTSEQRSNTFFLIAATAIAGQLIGNPLTYVAMNYDVWFATFLGVGILYLATFASTAVPETLDTVETMERASLNEDTDPDCEHSSSIEKLTQRFKAATFELLNAFRLLATNARLCFLLGSFVFTTLGKTASAMLLQYVTKKFQWTWAEASLLLSVKATISIVLFVAVFPMVNQLLLNVAALPAIVKDMWLSRGSILCLVVGTFGLGLAPTSANMILALTVYSLGSGYGATIRSLLTATVSPNHTGMLYSLMSLLENTGALVAGPLLAVTFRIGMGWGGVWVGLPFIAAGFMFSIAMVVVFSIQPRHLTAAAA</sequence>
<reference evidence="7 8" key="1">
    <citation type="journal article" date="2012" name="Sci. Rep.">
        <title>Genomic perspectives on the evolution of fungal entomopathogenicity in Beauveria bassiana.</title>
        <authorList>
            <person name="Xiao G."/>
            <person name="Ying S.H."/>
            <person name="Zheng P."/>
            <person name="Wang Z.L."/>
            <person name="Zhang S."/>
            <person name="Xie X.Q."/>
            <person name="Shang Y."/>
            <person name="St Leger R.J."/>
            <person name="Zhao G.P."/>
            <person name="Wang C."/>
            <person name="Feng M.G."/>
        </authorList>
    </citation>
    <scope>NUCLEOTIDE SEQUENCE [LARGE SCALE GENOMIC DNA]</scope>
    <source>
        <strain evidence="7 8">ARSEF 2860</strain>
    </source>
</reference>
<dbReference type="GO" id="GO:0022857">
    <property type="term" value="F:transmembrane transporter activity"/>
    <property type="evidence" value="ECO:0007669"/>
    <property type="project" value="InterPro"/>
</dbReference>
<dbReference type="PROSITE" id="PS50850">
    <property type="entry name" value="MFS"/>
    <property type="match status" value="1"/>
</dbReference>
<keyword evidence="8" id="KW-1185">Reference proteome</keyword>
<name>J5JLB4_BEAB2</name>
<feature type="transmembrane region" description="Helical" evidence="5">
    <location>
        <begin position="47"/>
        <end position="71"/>
    </location>
</feature>
<feature type="transmembrane region" description="Helical" evidence="5">
    <location>
        <begin position="204"/>
        <end position="225"/>
    </location>
</feature>
<dbReference type="AlphaFoldDB" id="J5JLB4"/>
<dbReference type="InterPro" id="IPR011701">
    <property type="entry name" value="MFS"/>
</dbReference>
<dbReference type="GeneID" id="19887663"/>
<organism evidence="7 8">
    <name type="scientific">Beauveria bassiana (strain ARSEF 2860)</name>
    <name type="common">White muscardine disease fungus</name>
    <name type="synonym">Tritirachium shiotae</name>
    <dbReference type="NCBI Taxonomy" id="655819"/>
    <lineage>
        <taxon>Eukaryota</taxon>
        <taxon>Fungi</taxon>
        <taxon>Dikarya</taxon>
        <taxon>Ascomycota</taxon>
        <taxon>Pezizomycotina</taxon>
        <taxon>Sordariomycetes</taxon>
        <taxon>Hypocreomycetidae</taxon>
        <taxon>Hypocreales</taxon>
        <taxon>Cordycipitaceae</taxon>
        <taxon>Beauveria</taxon>
    </lineage>
</organism>
<dbReference type="InParanoid" id="J5JLB4"/>
<proteinExistence type="predicted"/>
<feature type="transmembrane region" description="Helical" evidence="5">
    <location>
        <begin position="137"/>
        <end position="161"/>
    </location>
</feature>
<dbReference type="SUPFAM" id="SSF103473">
    <property type="entry name" value="MFS general substrate transporter"/>
    <property type="match status" value="1"/>
</dbReference>
<feature type="transmembrane region" description="Helical" evidence="5">
    <location>
        <begin position="308"/>
        <end position="331"/>
    </location>
</feature>
<dbReference type="EMBL" id="JH725160">
    <property type="protein sequence ID" value="EJP66158.1"/>
    <property type="molecule type" value="Genomic_DNA"/>
</dbReference>
<dbReference type="HOGENOM" id="CLU_013756_2_1_1"/>
<dbReference type="InterPro" id="IPR020846">
    <property type="entry name" value="MFS_dom"/>
</dbReference>
<feature type="transmembrane region" description="Helical" evidence="5">
    <location>
        <begin position="167"/>
        <end position="192"/>
    </location>
</feature>
<evidence type="ECO:0000256" key="2">
    <source>
        <dbReference type="ARBA" id="ARBA00022692"/>
    </source>
</evidence>
<keyword evidence="2 5" id="KW-0812">Transmembrane</keyword>
<keyword evidence="4 5" id="KW-0472">Membrane</keyword>
<evidence type="ECO:0000256" key="3">
    <source>
        <dbReference type="ARBA" id="ARBA00022989"/>
    </source>
</evidence>
<dbReference type="PANTHER" id="PTHR23507:SF1">
    <property type="entry name" value="FI18259P1-RELATED"/>
    <property type="match status" value="1"/>
</dbReference>
<dbReference type="Proteomes" id="UP000002762">
    <property type="component" value="Unassembled WGS sequence"/>
</dbReference>